<keyword evidence="6" id="KW-1185">Reference proteome</keyword>
<feature type="chain" id="PRO_5041708888" evidence="4">
    <location>
        <begin position="20"/>
        <end position="451"/>
    </location>
</feature>
<feature type="repeat" description="ANK" evidence="3">
    <location>
        <begin position="99"/>
        <end position="131"/>
    </location>
</feature>
<dbReference type="InterPro" id="IPR002110">
    <property type="entry name" value="Ankyrin_rpt"/>
</dbReference>
<proteinExistence type="predicted"/>
<evidence type="ECO:0000256" key="4">
    <source>
        <dbReference type="SAM" id="SignalP"/>
    </source>
</evidence>
<dbReference type="SUPFAM" id="SSF48403">
    <property type="entry name" value="Ankyrin repeat"/>
    <property type="match status" value="1"/>
</dbReference>
<dbReference type="GO" id="GO:0085020">
    <property type="term" value="P:protein K6-linked ubiquitination"/>
    <property type="evidence" value="ECO:0007669"/>
    <property type="project" value="TreeGrafter"/>
</dbReference>
<evidence type="ECO:0000256" key="1">
    <source>
        <dbReference type="ARBA" id="ARBA00022737"/>
    </source>
</evidence>
<feature type="signal peptide" evidence="4">
    <location>
        <begin position="1"/>
        <end position="19"/>
    </location>
</feature>
<name>A0AA90NWI4_9GAMM</name>
<dbReference type="Proteomes" id="UP001178148">
    <property type="component" value="Unassembled WGS sequence"/>
</dbReference>
<dbReference type="PANTHER" id="PTHR24171:SF8">
    <property type="entry name" value="BRCA1-ASSOCIATED RING DOMAIN PROTEIN 1"/>
    <property type="match status" value="1"/>
</dbReference>
<dbReference type="SMART" id="SM00248">
    <property type="entry name" value="ANK"/>
    <property type="match status" value="9"/>
</dbReference>
<evidence type="ECO:0000313" key="5">
    <source>
        <dbReference type="EMBL" id="MDP0590317.1"/>
    </source>
</evidence>
<keyword evidence="4" id="KW-0732">Signal</keyword>
<comment type="caution">
    <text evidence="5">The sequence shown here is derived from an EMBL/GenBank/DDBJ whole genome shotgun (WGS) entry which is preliminary data.</text>
</comment>
<keyword evidence="1" id="KW-0677">Repeat</keyword>
<accession>A0AA90NWI4</accession>
<dbReference type="PROSITE" id="PS50088">
    <property type="entry name" value="ANK_REPEAT"/>
    <property type="match status" value="6"/>
</dbReference>
<evidence type="ECO:0000256" key="3">
    <source>
        <dbReference type="PROSITE-ProRule" id="PRU00023"/>
    </source>
</evidence>
<dbReference type="PROSITE" id="PS50297">
    <property type="entry name" value="ANK_REP_REGION"/>
    <property type="match status" value="5"/>
</dbReference>
<dbReference type="Gene3D" id="1.25.40.20">
    <property type="entry name" value="Ankyrin repeat-containing domain"/>
    <property type="match status" value="4"/>
</dbReference>
<feature type="repeat" description="ANK" evidence="3">
    <location>
        <begin position="229"/>
        <end position="261"/>
    </location>
</feature>
<dbReference type="EMBL" id="JASXSV010000044">
    <property type="protein sequence ID" value="MDP0590317.1"/>
    <property type="molecule type" value="Genomic_DNA"/>
</dbReference>
<reference evidence="5 6" key="1">
    <citation type="journal article" date="2023" name="bioRxiv">
        <title>An intranuclear bacterial parasite of deep-sea mussels expresses apoptosis inhibitors acquired from its host.</title>
        <authorList>
            <person name="Gonzalez Porras M.A."/>
            <person name="Assie A."/>
            <person name="Tietjen M."/>
            <person name="Violette M."/>
            <person name="Kleiner M."/>
            <person name="Gruber-Vodicka H."/>
            <person name="Dubilier N."/>
            <person name="Leisch N."/>
        </authorList>
    </citation>
    <scope>NUCLEOTIDE SEQUENCE [LARGE SCALE GENOMIC DNA]</scope>
    <source>
        <strain evidence="5">IAP13</strain>
    </source>
</reference>
<dbReference type="AlphaFoldDB" id="A0AA90NWI4"/>
<dbReference type="Pfam" id="PF12796">
    <property type="entry name" value="Ank_2"/>
    <property type="match status" value="3"/>
</dbReference>
<feature type="repeat" description="ANK" evidence="3">
    <location>
        <begin position="132"/>
        <end position="164"/>
    </location>
</feature>
<feature type="repeat" description="ANK" evidence="3">
    <location>
        <begin position="165"/>
        <end position="197"/>
    </location>
</feature>
<dbReference type="GO" id="GO:0004842">
    <property type="term" value="F:ubiquitin-protein transferase activity"/>
    <property type="evidence" value="ECO:0007669"/>
    <property type="project" value="TreeGrafter"/>
</dbReference>
<protein>
    <submittedName>
        <fullName evidence="5">Ankyrin repeat domain-containing protein</fullName>
    </submittedName>
</protein>
<feature type="repeat" description="ANK" evidence="3">
    <location>
        <begin position="316"/>
        <end position="348"/>
    </location>
</feature>
<sequence>MKKIIAIFALFAISAGVMAGIDECFEKLWRALLNNNESSFRKVWEKTNNAHRQKIATMRVCWNTNKHTLLHVACKNKMTEIVELLLYYGADVNGECNPSCETPLLLAVDNQYLEIFKTLLNNNANVNAINTNGNSVIHLVCRVEDTSMLKALLDHRPNVDAKDYNGQTALHHVVTKNMVDHTQLLLSAGASANIKNDEGVTPIFLTIYDNVLLNILLHHNSHLDYADSKGYTLLHHAIRNGRIDTMHILLESGANVNVTNASGSTPLHYAASHHMCLRPPNRISREEAISIENSETMQMVNSLIINGADVDIKNNKGKTPLHNASSFSSREVIKLLLNNKADINGVDLNGYTMLHCAILHKNIDGLVFLLDSNLFACYDKDFWGNVVKFTQESSNNDCLNILLPYLKKIDEAISALDDRFNALIGNLSASEKYYVSALIVINQHSLKLKNK</sequence>
<gene>
    <name evidence="5" type="ORF">QS748_14465</name>
</gene>
<evidence type="ECO:0000256" key="2">
    <source>
        <dbReference type="ARBA" id="ARBA00023043"/>
    </source>
</evidence>
<keyword evidence="2 3" id="KW-0040">ANK repeat</keyword>
<dbReference type="PANTHER" id="PTHR24171">
    <property type="entry name" value="ANKYRIN REPEAT DOMAIN-CONTAINING PROTEIN 39-RELATED"/>
    <property type="match status" value="1"/>
</dbReference>
<evidence type="ECO:0000313" key="6">
    <source>
        <dbReference type="Proteomes" id="UP001178148"/>
    </source>
</evidence>
<dbReference type="Pfam" id="PF00023">
    <property type="entry name" value="Ank"/>
    <property type="match status" value="1"/>
</dbReference>
<feature type="repeat" description="ANK" evidence="3">
    <location>
        <begin position="65"/>
        <end position="97"/>
    </location>
</feature>
<organism evidence="5 6">
    <name type="scientific">Candidatus Endonucleibacter bathymodioli</name>
    <dbReference type="NCBI Taxonomy" id="539814"/>
    <lineage>
        <taxon>Bacteria</taxon>
        <taxon>Pseudomonadati</taxon>
        <taxon>Pseudomonadota</taxon>
        <taxon>Gammaproteobacteria</taxon>
        <taxon>Oceanospirillales</taxon>
        <taxon>Endozoicomonadaceae</taxon>
        <taxon>Candidatus Endonucleibacter</taxon>
    </lineage>
</organism>
<dbReference type="InterPro" id="IPR036770">
    <property type="entry name" value="Ankyrin_rpt-contain_sf"/>
</dbReference>